<dbReference type="SUPFAM" id="SSF53474">
    <property type="entry name" value="alpha/beta-Hydrolases"/>
    <property type="match status" value="1"/>
</dbReference>
<feature type="repeat" description="TPR" evidence="3">
    <location>
        <begin position="639"/>
        <end position="672"/>
    </location>
</feature>
<dbReference type="EMBL" id="CP017708">
    <property type="protein sequence ID" value="AOY80310.1"/>
    <property type="molecule type" value="Genomic_DNA"/>
</dbReference>
<dbReference type="InterPro" id="IPR001031">
    <property type="entry name" value="Thioesterase"/>
</dbReference>
<organism evidence="6 7">
    <name type="scientific">Moorena producens (strain JHB)</name>
    <dbReference type="NCBI Taxonomy" id="1454205"/>
    <lineage>
        <taxon>Bacteria</taxon>
        <taxon>Bacillati</taxon>
        <taxon>Cyanobacteriota</taxon>
        <taxon>Cyanophyceae</taxon>
        <taxon>Coleofasciculales</taxon>
        <taxon>Coleofasciculaceae</taxon>
        <taxon>Moorena</taxon>
    </lineage>
</organism>
<evidence type="ECO:0000256" key="1">
    <source>
        <dbReference type="ARBA" id="ARBA00022737"/>
    </source>
</evidence>
<feature type="repeat" description="TPR" evidence="3">
    <location>
        <begin position="571"/>
        <end position="604"/>
    </location>
</feature>
<protein>
    <submittedName>
        <fullName evidence="6">Tetratricopeptide repeat protein</fullName>
    </submittedName>
</protein>
<dbReference type="SMART" id="SM00028">
    <property type="entry name" value="TPR"/>
    <property type="match status" value="7"/>
</dbReference>
<dbReference type="SUPFAM" id="SSF48452">
    <property type="entry name" value="TPR-like"/>
    <property type="match status" value="1"/>
</dbReference>
<evidence type="ECO:0000259" key="5">
    <source>
        <dbReference type="Pfam" id="PF00975"/>
    </source>
</evidence>
<feature type="compositionally biased region" description="Polar residues" evidence="4">
    <location>
        <begin position="1"/>
        <end position="21"/>
    </location>
</feature>
<gene>
    <name evidence="6" type="ORF">BJP36_10645</name>
</gene>
<proteinExistence type="predicted"/>
<dbReference type="Pfam" id="PF00975">
    <property type="entry name" value="Thioesterase"/>
    <property type="match status" value="1"/>
</dbReference>
<dbReference type="InterPro" id="IPR019734">
    <property type="entry name" value="TPR_rpt"/>
</dbReference>
<dbReference type="AlphaFoldDB" id="A0A1D9FYR9"/>
<dbReference type="PANTHER" id="PTHR44943:SF8">
    <property type="entry name" value="TPR REPEAT-CONTAINING PROTEIN MJ0263"/>
    <property type="match status" value="1"/>
</dbReference>
<dbReference type="Pfam" id="PF13432">
    <property type="entry name" value="TPR_16"/>
    <property type="match status" value="2"/>
</dbReference>
<dbReference type="Gene3D" id="1.25.40.10">
    <property type="entry name" value="Tetratricopeptide repeat domain"/>
    <property type="match status" value="3"/>
</dbReference>
<evidence type="ECO:0000256" key="3">
    <source>
        <dbReference type="PROSITE-ProRule" id="PRU00339"/>
    </source>
</evidence>
<evidence type="ECO:0000313" key="6">
    <source>
        <dbReference type="EMBL" id="AOY80310.1"/>
    </source>
</evidence>
<dbReference type="PROSITE" id="PS50293">
    <property type="entry name" value="TPR_REGION"/>
    <property type="match status" value="2"/>
</dbReference>
<sequence length="692" mass="77781">MASSTPKQSGVNPSSQTQSETKLSDFPKAAGSNAKLKDQAPPVNPVQHNENLPLSCAQERLRLTLPQLSPEIYHQLRVYTLAWKGKRVRPNSLIVGMNTNGSKQPLFWCLQGFRELTQLAKYLGFDQPIYGMRSGHLIMKYTQKNIQALAAHYLGEILAVEPDGPYLLGGNCQSASIIFEIAQQLISQGKTVTLLCLVERFIPRPYPGPIALLFGRQSKFNPYKYFRNPELGWSKFYPGELYVDLVSGRHGEFFNEPKIQVNKPKIQVLVEKVQYYIEKAQSQPTPPQLPLNQTKYPLLPNHAYRAQLTAPTSLVALPGQTLVIEVKVKNLSSLSWLETAKSGIRVGNHWLDHNGKVRQWSDGRVDLGSDLPPDSEIELFLEVTTPMAEGHYYLELDLVEEGITWFKHKGSKTTIVQVSVNPDPDEITKEQANSEVYRRRGHSAFEKGDFETAILNYQNALQLSRSEPVEVYKNLGDALSQKQKFSEAITAYTEALKLQPDHEQVYFRLGSAQLMQQDLNGAIASYQKGIELSVEQAWMYRILGQAFQYQGNLESAIATYTKAIALQPDHGITYILLGNAHLLADHLQLAMANYNKAIQLQPDQPGAYHCLGNAQLQAKDVENAIASYHKAIALNPEYFPAYKSLGDLFLKLEKLDEAIAAYDQALKLQPNNRDVASSKDRLMWRKKLQSRG</sequence>
<evidence type="ECO:0000256" key="4">
    <source>
        <dbReference type="SAM" id="MobiDB-lite"/>
    </source>
</evidence>
<feature type="repeat" description="TPR" evidence="3">
    <location>
        <begin position="605"/>
        <end position="638"/>
    </location>
</feature>
<dbReference type="InterPro" id="IPR051685">
    <property type="entry name" value="Ycf3/AcsC/BcsC/TPR_MFPF"/>
</dbReference>
<feature type="repeat" description="TPR" evidence="3">
    <location>
        <begin position="503"/>
        <end position="536"/>
    </location>
</feature>
<feature type="domain" description="Thioesterase" evidence="5">
    <location>
        <begin position="144"/>
        <end position="198"/>
    </location>
</feature>
<keyword evidence="2 3" id="KW-0802">TPR repeat</keyword>
<feature type="repeat" description="TPR" evidence="3">
    <location>
        <begin position="434"/>
        <end position="467"/>
    </location>
</feature>
<name>A0A1D9FYR9_MOOP1</name>
<evidence type="ECO:0000313" key="7">
    <source>
        <dbReference type="Proteomes" id="UP000176944"/>
    </source>
</evidence>
<dbReference type="PROSITE" id="PS50005">
    <property type="entry name" value="TPR"/>
    <property type="match status" value="7"/>
</dbReference>
<evidence type="ECO:0000256" key="2">
    <source>
        <dbReference type="ARBA" id="ARBA00022803"/>
    </source>
</evidence>
<dbReference type="Proteomes" id="UP000176944">
    <property type="component" value="Chromosome"/>
</dbReference>
<feature type="repeat" description="TPR" evidence="3">
    <location>
        <begin position="537"/>
        <end position="570"/>
    </location>
</feature>
<dbReference type="InterPro" id="IPR011990">
    <property type="entry name" value="TPR-like_helical_dom_sf"/>
</dbReference>
<keyword evidence="1" id="KW-0677">Repeat</keyword>
<dbReference type="Gene3D" id="2.60.40.10">
    <property type="entry name" value="Immunoglobulins"/>
    <property type="match status" value="1"/>
</dbReference>
<feature type="repeat" description="TPR" evidence="3">
    <location>
        <begin position="469"/>
        <end position="502"/>
    </location>
</feature>
<dbReference type="Pfam" id="PF13414">
    <property type="entry name" value="TPR_11"/>
    <property type="match status" value="1"/>
</dbReference>
<dbReference type="Gene3D" id="3.40.50.1820">
    <property type="entry name" value="alpha/beta hydrolase"/>
    <property type="match status" value="1"/>
</dbReference>
<dbReference type="InterPro" id="IPR029058">
    <property type="entry name" value="AB_hydrolase_fold"/>
</dbReference>
<feature type="region of interest" description="Disordered" evidence="4">
    <location>
        <begin position="1"/>
        <end position="50"/>
    </location>
</feature>
<accession>A0A1D9FYR9</accession>
<dbReference type="InterPro" id="IPR013783">
    <property type="entry name" value="Ig-like_fold"/>
</dbReference>
<dbReference type="PANTHER" id="PTHR44943">
    <property type="entry name" value="CELLULOSE SYNTHASE OPERON PROTEIN C"/>
    <property type="match status" value="1"/>
</dbReference>
<reference evidence="7" key="1">
    <citation type="submission" date="2016-10" db="EMBL/GenBank/DDBJ databases">
        <title>Comparative genomics uncovers the prolific and rare metabolic potential of the cyanobacterial genus Moorea.</title>
        <authorList>
            <person name="Leao T."/>
            <person name="Castelao G."/>
            <person name="Korobeynikov A."/>
            <person name="Monroe E.A."/>
            <person name="Podell S."/>
            <person name="Glukhov E."/>
            <person name="Allen E."/>
            <person name="Gerwick W.H."/>
            <person name="Gerwick L."/>
        </authorList>
    </citation>
    <scope>NUCLEOTIDE SEQUENCE [LARGE SCALE GENOMIC DNA]</scope>
    <source>
        <strain evidence="7">JHB</strain>
    </source>
</reference>